<feature type="chain" id="PRO_5019039422" description="VWFA domain-containing protein" evidence="1">
    <location>
        <begin position="32"/>
        <end position="739"/>
    </location>
</feature>
<organism evidence="2">
    <name type="scientific">Candidatus Kentrum sp. LPFa</name>
    <dbReference type="NCBI Taxonomy" id="2126335"/>
    <lineage>
        <taxon>Bacteria</taxon>
        <taxon>Pseudomonadati</taxon>
        <taxon>Pseudomonadota</taxon>
        <taxon>Gammaproteobacteria</taxon>
        <taxon>Candidatus Kentrum</taxon>
    </lineage>
</organism>
<keyword evidence="1" id="KW-0732">Signal</keyword>
<evidence type="ECO:0000256" key="1">
    <source>
        <dbReference type="SAM" id="SignalP"/>
    </source>
</evidence>
<reference evidence="2" key="1">
    <citation type="submission" date="2019-02" db="EMBL/GenBank/DDBJ databases">
        <authorList>
            <person name="Gruber-Vodicka R. H."/>
            <person name="Seah K. B. B."/>
        </authorList>
    </citation>
    <scope>NUCLEOTIDE SEQUENCE</scope>
    <source>
        <strain evidence="2">BECK_S313</strain>
    </source>
</reference>
<sequence length="739" mass="85650">MFHSSNHYRYISHSSGLCFLFLLLFSGQASAECADNDLDFWRQGDGWKSGALIWAGADNIPVHAKPDKDAFKGEYLEFNSPALPIQDERKKGGNIWLQVLRANERSWIRAGDTGVLCRSSPLKAKNSHLLRKVIPRVENREGKDVFIQARLRPRNTEDIERKDIRIFEYFFVYAKHGDWRLLGRGDILDSFNPRLLGWVRERDLIRWDTRNVAQPNSGAKFFLRPGDRDPIARATEEKWGKSTRRPPITTTKTVEKQRYLRVVLPVNFEAHQRHSRNLTLLARAEDAWRRPTIVFLVDGTHSTEPYLKEIHALLNTLLDSLAQEGRSRDLTLRYALYAYTDAAYGAGYHTRRYQGATDSTWSIRRAFEVLEENTREILANPVSDDYPEDLYTGIRRIQEEVLTDKALQESLPVLIVIGDHGGHERKTRRTSIRPGLKAVVPYFIQMGRQDGRVPSTTNCQNPGKLDQREKRYCAFRRFEEDATDLLGEGFEENRTFFRGEDPQLLANQVKKVLKDVLNQQGRTPLAVDSLAIGQPWKEASHAAGWPLVYTDAFRELLLSQGYDETILDRGNFVAVQEVWVRNEQITPEVFITKQELYRWISLFERMARPENWTAERVREIFATSVGIYAKEKHLWQLPLREVFEKRIGIPFRNTSLLRITPEEMTGLEQENVRYYARLFSHFREALERISEGRLSEIKIVRDDTMDRESITMGDPVSADLWFKFAPGVEAAYLEPRYLP</sequence>
<proteinExistence type="predicted"/>
<dbReference type="EMBL" id="CAADFK010000069">
    <property type="protein sequence ID" value="VFK14893.1"/>
    <property type="molecule type" value="Genomic_DNA"/>
</dbReference>
<evidence type="ECO:0008006" key="3">
    <source>
        <dbReference type="Google" id="ProtNLM"/>
    </source>
</evidence>
<protein>
    <recommendedName>
        <fullName evidence="3">VWFA domain-containing protein</fullName>
    </recommendedName>
</protein>
<gene>
    <name evidence="2" type="ORF">BECKLPF1236B_GA0070989_106912</name>
</gene>
<accession>A0A450WCX1</accession>
<name>A0A450WCX1_9GAMM</name>
<feature type="signal peptide" evidence="1">
    <location>
        <begin position="1"/>
        <end position="31"/>
    </location>
</feature>
<evidence type="ECO:0000313" key="2">
    <source>
        <dbReference type="EMBL" id="VFK14893.1"/>
    </source>
</evidence>
<dbReference type="AlphaFoldDB" id="A0A450WCX1"/>